<name>A0A382PZ22_9ZZZZ</name>
<proteinExistence type="predicted"/>
<feature type="non-terminal residue" evidence="1">
    <location>
        <position position="250"/>
    </location>
</feature>
<accession>A0A382PZ22</accession>
<protein>
    <submittedName>
        <fullName evidence="1">Uncharacterized protein</fullName>
    </submittedName>
</protein>
<reference evidence="1" key="1">
    <citation type="submission" date="2018-05" db="EMBL/GenBank/DDBJ databases">
        <authorList>
            <person name="Lanie J.A."/>
            <person name="Ng W.-L."/>
            <person name="Kazmierczak K.M."/>
            <person name="Andrzejewski T.M."/>
            <person name="Davidsen T.M."/>
            <person name="Wayne K.J."/>
            <person name="Tettelin H."/>
            <person name="Glass J.I."/>
            <person name="Rusch D."/>
            <person name="Podicherti R."/>
            <person name="Tsui H.-C.T."/>
            <person name="Winkler M.E."/>
        </authorList>
    </citation>
    <scope>NUCLEOTIDE SEQUENCE</scope>
</reference>
<dbReference type="EMBL" id="UINC01110432">
    <property type="protein sequence ID" value="SVC77935.1"/>
    <property type="molecule type" value="Genomic_DNA"/>
</dbReference>
<gene>
    <name evidence="1" type="ORF">METZ01_LOCUS330789</name>
</gene>
<dbReference type="AlphaFoldDB" id="A0A382PZ22"/>
<organism evidence="1">
    <name type="scientific">marine metagenome</name>
    <dbReference type="NCBI Taxonomy" id="408172"/>
    <lineage>
        <taxon>unclassified sequences</taxon>
        <taxon>metagenomes</taxon>
        <taxon>ecological metagenomes</taxon>
    </lineage>
</organism>
<sequence length="250" mass="28214">VLFQYIKKLIAVAAIVVLQFSISGTALAQPGGPELDRTIPTPRLNDGKVDFGGDGVWSLPYIRNFAERIVGGDENSSVPFLPWTKAMHEYNASNNVAYDPEGFCLPPGGPRSMGTPYPTEIIQHRDRIIIIFEGGGHVWREIHMDGRQHPDKETLNPSYFGHSVGHWENDTLVVDTIGYNEKTWLDFGGHMHSDQLHTIEHFIRPDKNTLHYEATIDDPGAYTEPWTVAWDINWSEGQELADYICQENNK</sequence>
<evidence type="ECO:0000313" key="1">
    <source>
        <dbReference type="EMBL" id="SVC77935.1"/>
    </source>
</evidence>
<feature type="non-terminal residue" evidence="1">
    <location>
        <position position="1"/>
    </location>
</feature>